<protein>
    <submittedName>
        <fullName evidence="1">Uncharacterized protein</fullName>
    </submittedName>
</protein>
<sequence length="131" mass="14360">MFTQIRQNNLRTCSIGICAGLQMAFAIDFGTGMVTCGVSNEDRGQVVLVLVGSGFHLVLQHMGRELERNVCWSEQLSSQGQFPYDYCLTPPQPMYPLNLEVITSCSSVVGATFGKAFFFGVPTNINQLLSL</sequence>
<evidence type="ECO:0000313" key="1">
    <source>
        <dbReference type="EMBL" id="KAK7346763.1"/>
    </source>
</evidence>
<reference evidence="1 2" key="1">
    <citation type="submission" date="2024-01" db="EMBL/GenBank/DDBJ databases">
        <title>The genomes of 5 underutilized Papilionoideae crops provide insights into root nodulation and disease resistanc.</title>
        <authorList>
            <person name="Jiang F."/>
        </authorList>
    </citation>
    <scope>NUCLEOTIDE SEQUENCE [LARGE SCALE GENOMIC DNA]</scope>
    <source>
        <strain evidence="1">JINMINGXINNONG_FW02</strain>
        <tissue evidence="1">Leaves</tissue>
    </source>
</reference>
<comment type="caution">
    <text evidence="1">The sequence shown here is derived from an EMBL/GenBank/DDBJ whole genome shotgun (WGS) entry which is preliminary data.</text>
</comment>
<accession>A0AAN9M7S5</accession>
<keyword evidence="2" id="KW-1185">Reference proteome</keyword>
<organism evidence="1 2">
    <name type="scientific">Phaseolus coccineus</name>
    <name type="common">Scarlet runner bean</name>
    <name type="synonym">Phaseolus multiflorus</name>
    <dbReference type="NCBI Taxonomy" id="3886"/>
    <lineage>
        <taxon>Eukaryota</taxon>
        <taxon>Viridiplantae</taxon>
        <taxon>Streptophyta</taxon>
        <taxon>Embryophyta</taxon>
        <taxon>Tracheophyta</taxon>
        <taxon>Spermatophyta</taxon>
        <taxon>Magnoliopsida</taxon>
        <taxon>eudicotyledons</taxon>
        <taxon>Gunneridae</taxon>
        <taxon>Pentapetalae</taxon>
        <taxon>rosids</taxon>
        <taxon>fabids</taxon>
        <taxon>Fabales</taxon>
        <taxon>Fabaceae</taxon>
        <taxon>Papilionoideae</taxon>
        <taxon>50 kb inversion clade</taxon>
        <taxon>NPAAA clade</taxon>
        <taxon>indigoferoid/millettioid clade</taxon>
        <taxon>Phaseoleae</taxon>
        <taxon>Phaseolus</taxon>
    </lineage>
</organism>
<proteinExistence type="predicted"/>
<dbReference type="AlphaFoldDB" id="A0AAN9M7S5"/>
<dbReference type="EMBL" id="JAYMYR010000008">
    <property type="protein sequence ID" value="KAK7346763.1"/>
    <property type="molecule type" value="Genomic_DNA"/>
</dbReference>
<name>A0AAN9M7S5_PHACN</name>
<dbReference type="Proteomes" id="UP001374584">
    <property type="component" value="Unassembled WGS sequence"/>
</dbReference>
<gene>
    <name evidence="1" type="ORF">VNO80_21286</name>
</gene>
<evidence type="ECO:0000313" key="2">
    <source>
        <dbReference type="Proteomes" id="UP001374584"/>
    </source>
</evidence>